<evidence type="ECO:0008006" key="3">
    <source>
        <dbReference type="Google" id="ProtNLM"/>
    </source>
</evidence>
<comment type="caution">
    <text evidence="1">The sequence shown here is derived from an EMBL/GenBank/DDBJ whole genome shotgun (WGS) entry which is preliminary data.</text>
</comment>
<dbReference type="AlphaFoldDB" id="A0A031FQZ6"/>
<protein>
    <recommendedName>
        <fullName evidence="3">SHOCT domain-containing protein</fullName>
    </recommendedName>
</protein>
<dbReference type="Proteomes" id="UP000024001">
    <property type="component" value="Unassembled WGS sequence"/>
</dbReference>
<proteinExistence type="predicted"/>
<sequence length="72" mass="7554">MTGSTSAAGVGIFGPGGVTEFFRRSHVVSSSANAAQGPRSIEQRLAELDDLRTRGVISDDEHRDARAAILKG</sequence>
<evidence type="ECO:0000313" key="1">
    <source>
        <dbReference type="EMBL" id="EZP27028.1"/>
    </source>
</evidence>
<accession>A0A031FQZ6</accession>
<reference evidence="1 2" key="1">
    <citation type="submission" date="2014-03" db="EMBL/GenBank/DDBJ databases">
        <title>Draft Genome Sequences of 13 Willow Endophytes.</title>
        <authorList>
            <person name="Gan H.Y."/>
            <person name="Gan H.M."/>
            <person name="Savka M.A."/>
            <person name="Hudson A.O."/>
        </authorList>
    </citation>
    <scope>NUCLEOTIDE SEQUENCE [LARGE SCALE GENOMIC DNA]</scope>
    <source>
        <strain evidence="1 2">RIT293</strain>
    </source>
</reference>
<evidence type="ECO:0000313" key="2">
    <source>
        <dbReference type="Proteomes" id="UP000024001"/>
    </source>
</evidence>
<gene>
    <name evidence="1" type="ORF">BW34_02232</name>
</gene>
<dbReference type="EMBL" id="JFYO01000006">
    <property type="protein sequence ID" value="EZP27028.1"/>
    <property type="molecule type" value="Genomic_DNA"/>
</dbReference>
<keyword evidence="2" id="KW-1185">Reference proteome</keyword>
<dbReference type="PATRIC" id="fig|273677.3.peg.2212"/>
<organism evidence="1 2">
    <name type="scientific">Microbacterium oleivorans</name>
    <dbReference type="NCBI Taxonomy" id="273677"/>
    <lineage>
        <taxon>Bacteria</taxon>
        <taxon>Bacillati</taxon>
        <taxon>Actinomycetota</taxon>
        <taxon>Actinomycetes</taxon>
        <taxon>Micrococcales</taxon>
        <taxon>Microbacteriaceae</taxon>
        <taxon>Microbacterium</taxon>
    </lineage>
</organism>
<name>A0A031FQZ6_9MICO</name>